<organism evidence="3 4">
    <name type="scientific">Mucor circinelloides f. lusitanicus</name>
    <name type="common">Mucor racemosus var. lusitanicus</name>
    <dbReference type="NCBI Taxonomy" id="29924"/>
    <lineage>
        <taxon>Eukaryota</taxon>
        <taxon>Fungi</taxon>
        <taxon>Fungi incertae sedis</taxon>
        <taxon>Mucoromycota</taxon>
        <taxon>Mucoromycotina</taxon>
        <taxon>Mucoromycetes</taxon>
        <taxon>Mucorales</taxon>
        <taxon>Mucorineae</taxon>
        <taxon>Mucoraceae</taxon>
        <taxon>Mucor</taxon>
    </lineage>
</organism>
<reference evidence="3 4" key="1">
    <citation type="submission" date="2019-09" db="EMBL/GenBank/DDBJ databases">
        <authorList>
            <consortium name="DOE Joint Genome Institute"/>
            <person name="Mondo S.J."/>
            <person name="Navarro-Mendoza M.I."/>
            <person name="Perez-Arques C."/>
            <person name="Panchal S."/>
            <person name="Nicolas F.E."/>
            <person name="Ganguly P."/>
            <person name="Pangilinan J."/>
            <person name="Grigoriev I."/>
            <person name="Heitman J."/>
            <person name="Sanya K."/>
            <person name="Garre V."/>
        </authorList>
    </citation>
    <scope>NUCLEOTIDE SEQUENCE [LARGE SCALE GENOMIC DNA]</scope>
    <source>
        <strain evidence="3 4">MU402</strain>
    </source>
</reference>
<name>A0A8H4F4R8_MUCCL</name>
<gene>
    <name evidence="3" type="ORF">FB192DRAFT_1360251</name>
</gene>
<evidence type="ECO:0000256" key="2">
    <source>
        <dbReference type="SAM" id="MobiDB-lite"/>
    </source>
</evidence>
<feature type="region of interest" description="Disordered" evidence="2">
    <location>
        <begin position="1"/>
        <end position="21"/>
    </location>
</feature>
<comment type="caution">
    <text evidence="3">The sequence shown here is derived from an EMBL/GenBank/DDBJ whole genome shotgun (WGS) entry which is preliminary data.</text>
</comment>
<feature type="coiled-coil region" evidence="1">
    <location>
        <begin position="187"/>
        <end position="214"/>
    </location>
</feature>
<dbReference type="AlphaFoldDB" id="A0A8H4F4R8"/>
<sequence length="356" mass="41411">MEFEEVNNYINRDRGGNNNNISNTSLDNIPAFDHAVSNPYNSIIQPIVRKPTLSNFVNRLKQQSSKTRFVEKYKKMSNASDMSDGDDFLMDDNASIRIIDPSRELARDTHQQQPPQPALSDDSEVVNLVVSSKKKEKKPVKKVYINESANQVQPSNHVKVFNEPQGAVSDDRFVSVQEAIVYINQDIERMQDAIEKEMKTITIKQEEIIKYQNECQWMQTQMDAIHYSLSALLKDNIPEMRSVKERVTENEQKVRINKKKNSMQKYRFEKYRKAISIETRLVELEKKIKAAWRRDEIWAGIRDWGFLSGKQATWHAFVGDINQYIHSFTALFSDRSHHCMAILIMYHNITPPLPNN</sequence>
<evidence type="ECO:0000313" key="4">
    <source>
        <dbReference type="Proteomes" id="UP000469890"/>
    </source>
</evidence>
<dbReference type="EMBL" id="JAAECE010000002">
    <property type="protein sequence ID" value="KAF1804934.1"/>
    <property type="molecule type" value="Genomic_DNA"/>
</dbReference>
<dbReference type="Proteomes" id="UP000469890">
    <property type="component" value="Unassembled WGS sequence"/>
</dbReference>
<evidence type="ECO:0000313" key="3">
    <source>
        <dbReference type="EMBL" id="KAF1804934.1"/>
    </source>
</evidence>
<proteinExistence type="predicted"/>
<evidence type="ECO:0000256" key="1">
    <source>
        <dbReference type="SAM" id="Coils"/>
    </source>
</evidence>
<keyword evidence="1" id="KW-0175">Coiled coil</keyword>
<protein>
    <submittedName>
        <fullName evidence="3">Uncharacterized protein</fullName>
    </submittedName>
</protein>
<accession>A0A8H4F4R8</accession>